<keyword evidence="1" id="KW-0969">Cilium</keyword>
<dbReference type="Pfam" id="PF12611">
    <property type="entry name" value="Flagellar_put"/>
    <property type="match status" value="1"/>
</dbReference>
<evidence type="ECO:0000313" key="2">
    <source>
        <dbReference type="Proteomes" id="UP001226720"/>
    </source>
</evidence>
<dbReference type="EMBL" id="JAUSWM010000002">
    <property type="protein sequence ID" value="MDQ0482247.1"/>
    <property type="molecule type" value="Genomic_DNA"/>
</dbReference>
<dbReference type="RefSeq" id="WP_301550102.1">
    <property type="nucleotide sequence ID" value="NZ_JAQRMZ010000001.1"/>
</dbReference>
<proteinExistence type="predicted"/>
<keyword evidence="1" id="KW-0282">Flagellum</keyword>
<keyword evidence="1" id="KW-0966">Cell projection</keyword>
<accession>A0ABU0K270</accession>
<sequence>MGNIQVNQVYYPKQPLKTAQNQETNKSSFADQLKQTLQSQVSFSHHAKVRLEQHGISLSDHQLQKLNDGVASAREKGSKESLMLMKDLAFVVSVKNNKVITAMKQDSMENQIVTNIDSALIL</sequence>
<dbReference type="NCBIfam" id="TIGR02530">
    <property type="entry name" value="flg_new"/>
    <property type="match status" value="1"/>
</dbReference>
<reference evidence="1" key="1">
    <citation type="submission" date="2023-07" db="EMBL/GenBank/DDBJ databases">
        <title>Genomic Encyclopedia of Type Strains, Phase IV (KMG-IV): sequencing the most valuable type-strain genomes for metagenomic binning, comparative biology and taxonomic classification.</title>
        <authorList>
            <person name="Goeker M."/>
        </authorList>
    </citation>
    <scope>NUCLEOTIDE SEQUENCE [LARGE SCALE GENOMIC DNA]</scope>
    <source>
        <strain evidence="1">JSM 076093</strain>
    </source>
</reference>
<gene>
    <name evidence="1" type="ORF">QO000_001216</name>
</gene>
<dbReference type="Proteomes" id="UP001226720">
    <property type="component" value="Unassembled WGS sequence"/>
</dbReference>
<evidence type="ECO:0000313" key="1">
    <source>
        <dbReference type="EMBL" id="MDQ0482247.1"/>
    </source>
</evidence>
<dbReference type="GeneID" id="301325272"/>
<dbReference type="InterPro" id="IPR013367">
    <property type="entry name" value="Flagellar_put"/>
</dbReference>
<organism evidence="1 2">
    <name type="scientific">Guptibacillus hwajinpoensis</name>
    <dbReference type="NCBI Taxonomy" id="208199"/>
    <lineage>
        <taxon>Bacteria</taxon>
        <taxon>Bacillati</taxon>
        <taxon>Bacillota</taxon>
        <taxon>Bacilli</taxon>
        <taxon>Bacillales</taxon>
        <taxon>Guptibacillaceae</taxon>
        <taxon>Guptibacillus</taxon>
    </lineage>
</organism>
<keyword evidence="2" id="KW-1185">Reference proteome</keyword>
<comment type="caution">
    <text evidence="1">The sequence shown here is derived from an EMBL/GenBank/DDBJ whole genome shotgun (WGS) entry which is preliminary data.</text>
</comment>
<protein>
    <submittedName>
        <fullName evidence="1">Flagellar operon protein</fullName>
    </submittedName>
</protein>
<name>A0ABU0K270_9BACL</name>